<evidence type="ECO:0000313" key="3">
    <source>
        <dbReference type="Proteomes" id="UP001229209"/>
    </source>
</evidence>
<protein>
    <submittedName>
        <fullName evidence="2">Stage III sporulation protein AF</fullName>
    </submittedName>
</protein>
<dbReference type="RefSeq" id="WP_306954426.1">
    <property type="nucleotide sequence ID" value="NZ_JAURUO010000008.1"/>
</dbReference>
<dbReference type="InterPro" id="IPR014245">
    <property type="entry name" value="Spore_III_AF"/>
</dbReference>
<name>A0ABT9LWV2_9BACL</name>
<accession>A0ABT9LWV2</accession>
<sequence>MTLLGAWLRSLVSIVLLAVFTELLLPEGSMHRYVRMVFGLAIIAAMLQPIVPMLQGHWSQDFERSAIRLLSGSDASSENTAWTTLQTHEVKNELSTQTEEDANQLLAGELHQAIQSHFQIDDLQVGISGATGGQPTVNIVGWPPSISKSALKAFIIHWMGQPNVTIHFAD</sequence>
<dbReference type="Proteomes" id="UP001229209">
    <property type="component" value="Unassembled WGS sequence"/>
</dbReference>
<keyword evidence="1" id="KW-0812">Transmembrane</keyword>
<dbReference type="EMBL" id="JAURUO010000008">
    <property type="protein sequence ID" value="MDP9728746.1"/>
    <property type="molecule type" value="Genomic_DNA"/>
</dbReference>
<reference evidence="2 3" key="1">
    <citation type="submission" date="2023-07" db="EMBL/GenBank/DDBJ databases">
        <title>Genomic Encyclopedia of Type Strains, Phase IV (KMG-IV): sequencing the most valuable type-strain genomes for metagenomic binning, comparative biology and taxonomic classification.</title>
        <authorList>
            <person name="Goeker M."/>
        </authorList>
    </citation>
    <scope>NUCLEOTIDE SEQUENCE [LARGE SCALE GENOMIC DNA]</scope>
    <source>
        <strain evidence="2 3">DSM 25924</strain>
    </source>
</reference>
<keyword evidence="1" id="KW-1133">Transmembrane helix</keyword>
<comment type="caution">
    <text evidence="2">The sequence shown here is derived from an EMBL/GenBank/DDBJ whole genome shotgun (WGS) entry which is preliminary data.</text>
</comment>
<dbReference type="NCBIfam" id="TIGR02896">
    <property type="entry name" value="spore_III_AF"/>
    <property type="match status" value="1"/>
</dbReference>
<keyword evidence="3" id="KW-1185">Reference proteome</keyword>
<feature type="transmembrane region" description="Helical" evidence="1">
    <location>
        <begin position="37"/>
        <end position="58"/>
    </location>
</feature>
<evidence type="ECO:0000313" key="2">
    <source>
        <dbReference type="EMBL" id="MDP9728746.1"/>
    </source>
</evidence>
<keyword evidence="1" id="KW-0472">Membrane</keyword>
<organism evidence="2 3">
    <name type="scientific">Alicyclobacillus tolerans</name>
    <dbReference type="NCBI Taxonomy" id="90970"/>
    <lineage>
        <taxon>Bacteria</taxon>
        <taxon>Bacillati</taxon>
        <taxon>Bacillota</taxon>
        <taxon>Bacilli</taxon>
        <taxon>Bacillales</taxon>
        <taxon>Alicyclobacillaceae</taxon>
        <taxon>Alicyclobacillus</taxon>
    </lineage>
</organism>
<gene>
    <name evidence="2" type="ORF">J2S04_001697</name>
</gene>
<evidence type="ECO:0000256" key="1">
    <source>
        <dbReference type="SAM" id="Phobius"/>
    </source>
</evidence>
<proteinExistence type="predicted"/>
<feature type="transmembrane region" description="Helical" evidence="1">
    <location>
        <begin position="6"/>
        <end position="25"/>
    </location>
</feature>
<dbReference type="Pfam" id="PF09581">
    <property type="entry name" value="Spore_III_AF"/>
    <property type="match status" value="1"/>
</dbReference>